<name>A0A4P9CBM1_EUBML</name>
<organism evidence="4 5">
    <name type="scientific">Eubacterium maltosivorans</name>
    <dbReference type="NCBI Taxonomy" id="2041044"/>
    <lineage>
        <taxon>Bacteria</taxon>
        <taxon>Bacillati</taxon>
        <taxon>Bacillota</taxon>
        <taxon>Clostridia</taxon>
        <taxon>Eubacteriales</taxon>
        <taxon>Eubacteriaceae</taxon>
        <taxon>Eubacterium</taxon>
    </lineage>
</organism>
<dbReference type="Proteomes" id="UP000218387">
    <property type="component" value="Chromosome"/>
</dbReference>
<evidence type="ECO:0000313" key="4">
    <source>
        <dbReference type="EMBL" id="QCT72923.1"/>
    </source>
</evidence>
<dbReference type="Gene3D" id="1.10.357.10">
    <property type="entry name" value="Tetracycline Repressor, domain 2"/>
    <property type="match status" value="1"/>
</dbReference>
<evidence type="ECO:0000256" key="1">
    <source>
        <dbReference type="ARBA" id="ARBA00023125"/>
    </source>
</evidence>
<dbReference type="GO" id="GO:0003677">
    <property type="term" value="F:DNA binding"/>
    <property type="evidence" value="ECO:0007669"/>
    <property type="project" value="UniProtKB-UniRule"/>
</dbReference>
<dbReference type="InterPro" id="IPR009057">
    <property type="entry name" value="Homeodomain-like_sf"/>
</dbReference>
<gene>
    <name evidence="4" type="ORF">CPZ25_016855</name>
</gene>
<proteinExistence type="predicted"/>
<dbReference type="KEGG" id="emt:CPZ25_016855"/>
<feature type="DNA-binding region" description="H-T-H motif" evidence="2">
    <location>
        <begin position="31"/>
        <end position="50"/>
    </location>
</feature>
<evidence type="ECO:0000259" key="3">
    <source>
        <dbReference type="PROSITE" id="PS50977"/>
    </source>
</evidence>
<sequence length="214" mass="25821">MTIKRKGNITKEKILYYAKKEFYQNGYSKTQLKSIAEQADLSLGNLNYYFKKKDDLVKEIYNQFFTEVYQFIKDNHIYDALKQYCFFQFVIYNIVLTDENNKRFYCEIIQNKSNYRVMQELIREKYHDILDSLQRSLSPLEFEIIILTEFGARREIFLNYFDGLLPMTIDQLIYYLIKNTCKELDVPLDVVNDLIECSHDFIEKKDITQIKFLI</sequence>
<feature type="domain" description="HTH tetR-type" evidence="3">
    <location>
        <begin position="8"/>
        <end position="68"/>
    </location>
</feature>
<dbReference type="RefSeq" id="WP_058695746.1">
    <property type="nucleotide sequence ID" value="NZ_CABJDW020000007.1"/>
</dbReference>
<dbReference type="Pfam" id="PF00440">
    <property type="entry name" value="TetR_N"/>
    <property type="match status" value="1"/>
</dbReference>
<keyword evidence="1 2" id="KW-0238">DNA-binding</keyword>
<dbReference type="PROSITE" id="PS50977">
    <property type="entry name" value="HTH_TETR_2"/>
    <property type="match status" value="1"/>
</dbReference>
<dbReference type="SUPFAM" id="SSF46689">
    <property type="entry name" value="Homeodomain-like"/>
    <property type="match status" value="1"/>
</dbReference>
<accession>A0A4P9CBM1</accession>
<dbReference type="InterPro" id="IPR001647">
    <property type="entry name" value="HTH_TetR"/>
</dbReference>
<keyword evidence="5" id="KW-1185">Reference proteome</keyword>
<reference evidence="4 5" key="1">
    <citation type="submission" date="2018-05" db="EMBL/GenBank/DDBJ databases">
        <title>Genome comparison of Eubacterium sp.</title>
        <authorList>
            <person name="Feng Y."/>
            <person name="Sanchez-Andrea I."/>
            <person name="Stams A.J.M."/>
            <person name="De Vos W.M."/>
        </authorList>
    </citation>
    <scope>NUCLEOTIDE SEQUENCE [LARGE SCALE GENOMIC DNA]</scope>
    <source>
        <strain evidence="4 5">YI</strain>
    </source>
</reference>
<protein>
    <submittedName>
        <fullName evidence="4">TetR/AcrR family transcriptional regulator</fullName>
    </submittedName>
</protein>
<evidence type="ECO:0000256" key="2">
    <source>
        <dbReference type="PROSITE-ProRule" id="PRU00335"/>
    </source>
</evidence>
<evidence type="ECO:0000313" key="5">
    <source>
        <dbReference type="Proteomes" id="UP000218387"/>
    </source>
</evidence>
<dbReference type="AlphaFoldDB" id="A0A4P9CBM1"/>
<dbReference type="EMBL" id="CP029487">
    <property type="protein sequence ID" value="QCT72923.1"/>
    <property type="molecule type" value="Genomic_DNA"/>
</dbReference>